<evidence type="ECO:0000313" key="1">
    <source>
        <dbReference type="EMBL" id="GIF58202.1"/>
    </source>
</evidence>
<dbReference type="SUPFAM" id="SSF53335">
    <property type="entry name" value="S-adenosyl-L-methionine-dependent methyltransferases"/>
    <property type="match status" value="1"/>
</dbReference>
<keyword evidence="1" id="KW-0808">Transferase</keyword>
<gene>
    <name evidence="1" type="ORF">Air01nite_42970</name>
</gene>
<sequence>MSLPARVRAATRLAARHGFPHSSVPAHGRLLRVLAGGVPPGGVIGETGTGYGVGLAWLAAGAAPGVRLVSVERDPDRARAAAALFDGAAMVHIGDWTELRDHGPFDLLVLDGGGHGKTEAAGFAEPADWLRIGGSVVVDDFTPSTDWPPRHGGEVDHARLRWLDHPRLRATQLRVAPGLAVVVGTRVS</sequence>
<dbReference type="GO" id="GO:0016740">
    <property type="term" value="F:transferase activity"/>
    <property type="evidence" value="ECO:0007669"/>
    <property type="project" value="UniProtKB-KW"/>
</dbReference>
<dbReference type="PANTHER" id="PTHR43167">
    <property type="entry name" value="PUTATIVE (AFU_ORTHOLOGUE AFUA_6G01830)-RELATED"/>
    <property type="match status" value="1"/>
</dbReference>
<dbReference type="PANTHER" id="PTHR43167:SF1">
    <property type="entry name" value="PUTATIVE (AFU_ORTHOLOGUE AFUA_6G01830)-RELATED"/>
    <property type="match status" value="1"/>
</dbReference>
<dbReference type="Pfam" id="PF13578">
    <property type="entry name" value="Methyltransf_24"/>
    <property type="match status" value="1"/>
</dbReference>
<reference evidence="1 2" key="1">
    <citation type="submission" date="2021-01" db="EMBL/GenBank/DDBJ databases">
        <title>Whole genome shotgun sequence of Asanoa iriomotensis NBRC 100142.</title>
        <authorList>
            <person name="Komaki H."/>
            <person name="Tamura T."/>
        </authorList>
    </citation>
    <scope>NUCLEOTIDE SEQUENCE [LARGE SCALE GENOMIC DNA]</scope>
    <source>
        <strain evidence="1 2">NBRC 100142</strain>
    </source>
</reference>
<organism evidence="1 2">
    <name type="scientific">Asanoa iriomotensis</name>
    <dbReference type="NCBI Taxonomy" id="234613"/>
    <lineage>
        <taxon>Bacteria</taxon>
        <taxon>Bacillati</taxon>
        <taxon>Actinomycetota</taxon>
        <taxon>Actinomycetes</taxon>
        <taxon>Micromonosporales</taxon>
        <taxon>Micromonosporaceae</taxon>
        <taxon>Asanoa</taxon>
    </lineage>
</organism>
<name>A0ABQ4C5Z4_9ACTN</name>
<dbReference type="EMBL" id="BONC01000030">
    <property type="protein sequence ID" value="GIF58202.1"/>
    <property type="molecule type" value="Genomic_DNA"/>
</dbReference>
<evidence type="ECO:0000313" key="2">
    <source>
        <dbReference type="Proteomes" id="UP000624325"/>
    </source>
</evidence>
<protein>
    <submittedName>
        <fullName evidence="1">Transferase</fullName>
    </submittedName>
</protein>
<proteinExistence type="predicted"/>
<dbReference type="RefSeq" id="WP_203704609.1">
    <property type="nucleotide sequence ID" value="NZ_BAAALU010000004.1"/>
</dbReference>
<accession>A0ABQ4C5Z4</accession>
<comment type="caution">
    <text evidence="1">The sequence shown here is derived from an EMBL/GenBank/DDBJ whole genome shotgun (WGS) entry which is preliminary data.</text>
</comment>
<keyword evidence="2" id="KW-1185">Reference proteome</keyword>
<dbReference type="Proteomes" id="UP000624325">
    <property type="component" value="Unassembled WGS sequence"/>
</dbReference>
<dbReference type="Gene3D" id="3.40.50.150">
    <property type="entry name" value="Vaccinia Virus protein VP39"/>
    <property type="match status" value="1"/>
</dbReference>
<dbReference type="InterPro" id="IPR029063">
    <property type="entry name" value="SAM-dependent_MTases_sf"/>
</dbReference>